<dbReference type="OrthoDB" id="8119704at2759"/>
<dbReference type="Proteomes" id="UP000019376">
    <property type="component" value="Unassembled WGS sequence"/>
</dbReference>
<protein>
    <recommendedName>
        <fullName evidence="1">AB hydrolase-1 domain-containing protein</fullName>
    </recommendedName>
</protein>
<dbReference type="InterPro" id="IPR050228">
    <property type="entry name" value="Carboxylesterase_BioH"/>
</dbReference>
<keyword evidence="3" id="KW-1185">Reference proteome</keyword>
<dbReference type="AlphaFoldDB" id="S8B9K5"/>
<proteinExistence type="predicted"/>
<evidence type="ECO:0000259" key="1">
    <source>
        <dbReference type="Pfam" id="PF12697"/>
    </source>
</evidence>
<evidence type="ECO:0000313" key="2">
    <source>
        <dbReference type="EMBL" id="EPS31467.1"/>
    </source>
</evidence>
<dbReference type="SUPFAM" id="SSF53474">
    <property type="entry name" value="alpha/beta-Hydrolases"/>
    <property type="match status" value="1"/>
</dbReference>
<dbReference type="STRING" id="933388.S8B9K5"/>
<dbReference type="Pfam" id="PF12697">
    <property type="entry name" value="Abhydrolase_6"/>
    <property type="match status" value="1"/>
</dbReference>
<name>S8B9K5_PENO1</name>
<feature type="domain" description="AB hydrolase-1" evidence="1">
    <location>
        <begin position="25"/>
        <end position="256"/>
    </location>
</feature>
<dbReference type="HOGENOM" id="CLU_057358_0_0_1"/>
<reference evidence="2 3" key="1">
    <citation type="journal article" date="2013" name="PLoS ONE">
        <title>Genomic and secretomic analyses reveal unique features of the lignocellulolytic enzyme system of Penicillium decumbens.</title>
        <authorList>
            <person name="Liu G."/>
            <person name="Zhang L."/>
            <person name="Wei X."/>
            <person name="Zou G."/>
            <person name="Qin Y."/>
            <person name="Ma L."/>
            <person name="Li J."/>
            <person name="Zheng H."/>
            <person name="Wang S."/>
            <person name="Wang C."/>
            <person name="Xun L."/>
            <person name="Zhao G.-P."/>
            <person name="Zhou Z."/>
            <person name="Qu Y."/>
        </authorList>
    </citation>
    <scope>NUCLEOTIDE SEQUENCE [LARGE SCALE GENOMIC DNA]</scope>
    <source>
        <strain evidence="3">114-2 / CGMCC 5302</strain>
    </source>
</reference>
<dbReference type="GO" id="GO:0072330">
    <property type="term" value="P:monocarboxylic acid biosynthetic process"/>
    <property type="evidence" value="ECO:0007669"/>
    <property type="project" value="UniProtKB-ARBA"/>
</dbReference>
<dbReference type="GO" id="GO:0017000">
    <property type="term" value="P:antibiotic biosynthetic process"/>
    <property type="evidence" value="ECO:0007669"/>
    <property type="project" value="UniProtKB-ARBA"/>
</dbReference>
<dbReference type="PhylomeDB" id="S8B9K5"/>
<dbReference type="InterPro" id="IPR029058">
    <property type="entry name" value="AB_hydrolase_fold"/>
</dbReference>
<dbReference type="PANTHER" id="PTHR43194">
    <property type="entry name" value="HYDROLASE ALPHA/BETA FOLD FAMILY"/>
    <property type="match status" value="1"/>
</dbReference>
<organism evidence="2 3">
    <name type="scientific">Penicillium oxalicum (strain 114-2 / CGMCC 5302)</name>
    <name type="common">Penicillium decumbens</name>
    <dbReference type="NCBI Taxonomy" id="933388"/>
    <lineage>
        <taxon>Eukaryota</taxon>
        <taxon>Fungi</taxon>
        <taxon>Dikarya</taxon>
        <taxon>Ascomycota</taxon>
        <taxon>Pezizomycotina</taxon>
        <taxon>Eurotiomycetes</taxon>
        <taxon>Eurotiomycetidae</taxon>
        <taxon>Eurotiales</taxon>
        <taxon>Aspergillaceae</taxon>
        <taxon>Penicillium</taxon>
    </lineage>
</organism>
<dbReference type="InterPro" id="IPR000073">
    <property type="entry name" value="AB_hydrolase_1"/>
</dbReference>
<gene>
    <name evidence="2" type="ORF">PDE_06422</name>
</gene>
<accession>S8B9K5</accession>
<dbReference type="PRINTS" id="PR00111">
    <property type="entry name" value="ABHYDROLASE"/>
</dbReference>
<evidence type="ECO:0000313" key="3">
    <source>
        <dbReference type="Proteomes" id="UP000019376"/>
    </source>
</evidence>
<sequence>MLSSNEVIPAELAFISLNPTGSTTVVLIHGALVSGLYWDLVWRHLPSSYHLIIPDLPSHGESHAISPFSIDLSARMIANLIRSHAINGAAHIIGHSLGAKIAITLAARESSLVSSVFVSGFEVFPRTALTPYLPYAAWTMTRLENCLPRSWLRWAMDGADLPRIDPKTCTLDLYRQIISPEGTECNNNHSQWPVPWPARTLIVAAGKGGFIPTSDHLHDAIRLMEIGKELNPETIAYSHPQMRHPWNRQAPELFARTAVAWMERKEMPDGFVKL</sequence>
<dbReference type="PANTHER" id="PTHR43194:SF2">
    <property type="entry name" value="PEROXISOMAL MEMBRANE PROTEIN LPX1"/>
    <property type="match status" value="1"/>
</dbReference>
<dbReference type="Gene3D" id="3.40.50.1820">
    <property type="entry name" value="alpha/beta hydrolase"/>
    <property type="match status" value="1"/>
</dbReference>
<dbReference type="eggNOG" id="ENOG502T9MQ">
    <property type="taxonomic scope" value="Eukaryota"/>
</dbReference>
<dbReference type="EMBL" id="KB644413">
    <property type="protein sequence ID" value="EPS31467.1"/>
    <property type="molecule type" value="Genomic_DNA"/>
</dbReference>